<dbReference type="PROSITE" id="PS51375">
    <property type="entry name" value="PPR"/>
    <property type="match status" value="6"/>
</dbReference>
<sequence>MPPKPTNVVTWTATLTQYTRRGLIEEARALFDLMPERNVVTWNSMLSAYARYGRIDEGYRLFHEMPEPNVVSYTCMLCGFARSGRVGQAKRIFDIMPERNVVSWNSMIFALIKNNQLEEARALFDRMPERSLVSWNIMISGYAEHLKMREARCLFDGVVGVPNVVTWTSLVAGYCRIGEVEEAYDLFVKMPERNVVSWTAMIGGFSWNGFYEEALQLFRDMKVIHRVQHNEETLISLLYACAGLGFYRVGRQLHGHLIVTEMKFCIPDLKMLRSLVFMYSRFGIMDTAKYLFDKTLPNYDTAPLNSIINGYICVGEIEKAHNLFTTATTLDEISWTLMISGYLDAGCIRNAFVLFNSMPLRDDVSWTVMISGLVENELFDQAFKLFKEMWISGVTPLNSTYSTLLSAIGALACLELGRQFHCLVLKYCFSSDQVIGNSLVSMYAKCGDIEGAACIFNSMMIRDVISWNSMILGLAHHGLSGKALELFESMKNTGIRPTSVTFLGLLTACSHTGFSDRGWELFNSMNEIYSIQPGMEHYICMIDLLGRAGRISEAEEFVMGLPFEPGQAIWGALLGMCSIGVKDVTIARHAAKRLFELDPLNTPAHVLLRNIYVANGDRGEEELVKKKMDQSYTIVKRLIYDTLLKIFSGISCTSQFRRSAGYRELIDLLGKHKKDLEGFKLDVYGNGEDSHEVHSTARKLELNLNFLKGRGHADDALHSYKVFISPSVSDVICTAIAEALAMGNFVVCAGHPSNDSSGYSQIALLTRHLMSLLPQSKRPCLVSLNLKEAMSSESQPQRGHV</sequence>
<dbReference type="Pfam" id="PF00534">
    <property type="entry name" value="Glycos_transf_1"/>
    <property type="match status" value="1"/>
</dbReference>
<dbReference type="InterPro" id="IPR001296">
    <property type="entry name" value="Glyco_trans_1"/>
</dbReference>
<organism evidence="5 6">
    <name type="scientific">Aristolochia fimbriata</name>
    <name type="common">White veined hardy Dutchman's pipe vine</name>
    <dbReference type="NCBI Taxonomy" id="158543"/>
    <lineage>
        <taxon>Eukaryota</taxon>
        <taxon>Viridiplantae</taxon>
        <taxon>Streptophyta</taxon>
        <taxon>Embryophyta</taxon>
        <taxon>Tracheophyta</taxon>
        <taxon>Spermatophyta</taxon>
        <taxon>Magnoliopsida</taxon>
        <taxon>Magnoliidae</taxon>
        <taxon>Piperales</taxon>
        <taxon>Aristolochiaceae</taxon>
        <taxon>Aristolochia</taxon>
    </lineage>
</organism>
<dbReference type="FunFam" id="1.25.40.10:FF:000090">
    <property type="entry name" value="Pentatricopeptide repeat-containing protein, chloroplastic"/>
    <property type="match status" value="1"/>
</dbReference>
<dbReference type="InterPro" id="IPR002885">
    <property type="entry name" value="PPR_rpt"/>
</dbReference>
<dbReference type="GO" id="GO:0009451">
    <property type="term" value="P:RNA modification"/>
    <property type="evidence" value="ECO:0007669"/>
    <property type="project" value="InterPro"/>
</dbReference>
<dbReference type="Pfam" id="PF20431">
    <property type="entry name" value="E_motif"/>
    <property type="match status" value="1"/>
</dbReference>
<evidence type="ECO:0000259" key="4">
    <source>
        <dbReference type="Pfam" id="PF00534"/>
    </source>
</evidence>
<protein>
    <recommendedName>
        <fullName evidence="4">Glycosyl transferase family 1 domain-containing protein</fullName>
    </recommendedName>
</protein>
<proteinExistence type="predicted"/>
<feature type="repeat" description="PPR" evidence="3">
    <location>
        <begin position="100"/>
        <end position="134"/>
    </location>
</feature>
<dbReference type="InterPro" id="IPR046848">
    <property type="entry name" value="E_motif"/>
</dbReference>
<dbReference type="GO" id="GO:0016757">
    <property type="term" value="F:glycosyltransferase activity"/>
    <property type="evidence" value="ECO:0007669"/>
    <property type="project" value="UniProtKB-KW"/>
</dbReference>
<evidence type="ECO:0000256" key="1">
    <source>
        <dbReference type="ARBA" id="ARBA00022676"/>
    </source>
</evidence>
<accession>A0AAV7ES78</accession>
<gene>
    <name evidence="5" type="ORF">H6P81_010666</name>
</gene>
<dbReference type="FunFam" id="1.25.40.10:FF:000125">
    <property type="entry name" value="Pentatricopeptide repeat-containing protein"/>
    <property type="match status" value="1"/>
</dbReference>
<comment type="caution">
    <text evidence="5">The sequence shown here is derived from an EMBL/GenBank/DDBJ whole genome shotgun (WGS) entry which is preliminary data.</text>
</comment>
<reference evidence="5 6" key="1">
    <citation type="submission" date="2021-07" db="EMBL/GenBank/DDBJ databases">
        <title>The Aristolochia fimbriata genome: insights into angiosperm evolution, floral development and chemical biosynthesis.</title>
        <authorList>
            <person name="Jiao Y."/>
        </authorList>
    </citation>
    <scope>NUCLEOTIDE SEQUENCE [LARGE SCALE GENOMIC DNA]</scope>
    <source>
        <strain evidence="5">IBCAS-2021</strain>
        <tissue evidence="5">Leaf</tissue>
    </source>
</reference>
<keyword evidence="2" id="KW-0677">Repeat</keyword>
<feature type="repeat" description="PPR" evidence="3">
    <location>
        <begin position="38"/>
        <end position="72"/>
    </location>
</feature>
<dbReference type="AlphaFoldDB" id="A0AAV7ES78"/>
<keyword evidence="1" id="KW-0808">Transferase</keyword>
<dbReference type="Gene3D" id="1.25.40.10">
    <property type="entry name" value="Tetratricopeptide repeat domain"/>
    <property type="match status" value="4"/>
</dbReference>
<feature type="repeat" description="PPR" evidence="3">
    <location>
        <begin position="163"/>
        <end position="197"/>
    </location>
</feature>
<dbReference type="SUPFAM" id="SSF53756">
    <property type="entry name" value="UDP-Glycosyltransferase/glycogen phosphorylase"/>
    <property type="match status" value="1"/>
</dbReference>
<dbReference type="GO" id="GO:0003723">
    <property type="term" value="F:RNA binding"/>
    <property type="evidence" value="ECO:0007669"/>
    <property type="project" value="InterPro"/>
</dbReference>
<dbReference type="Pfam" id="PF13041">
    <property type="entry name" value="PPR_2"/>
    <property type="match status" value="2"/>
</dbReference>
<name>A0AAV7ES78_ARIFI</name>
<dbReference type="GO" id="GO:0048731">
    <property type="term" value="P:system development"/>
    <property type="evidence" value="ECO:0007669"/>
    <property type="project" value="UniProtKB-ARBA"/>
</dbReference>
<dbReference type="InterPro" id="IPR011990">
    <property type="entry name" value="TPR-like_helical_dom_sf"/>
</dbReference>
<dbReference type="Pfam" id="PF01535">
    <property type="entry name" value="PPR"/>
    <property type="match status" value="10"/>
</dbReference>
<dbReference type="InterPro" id="IPR046960">
    <property type="entry name" value="PPR_At4g14850-like_plant"/>
</dbReference>
<dbReference type="CDD" id="cd01635">
    <property type="entry name" value="Glycosyltransferase_GTB-type"/>
    <property type="match status" value="1"/>
</dbReference>
<dbReference type="Gene3D" id="3.40.50.2000">
    <property type="entry name" value="Glycogen Phosphorylase B"/>
    <property type="match status" value="1"/>
</dbReference>
<feature type="repeat" description="PPR" evidence="3">
    <location>
        <begin position="362"/>
        <end position="396"/>
    </location>
</feature>
<feature type="repeat" description="PPR" evidence="3">
    <location>
        <begin position="463"/>
        <end position="497"/>
    </location>
</feature>
<feature type="domain" description="Glycosyl transferase family 1" evidence="4">
    <location>
        <begin position="654"/>
        <end position="752"/>
    </location>
</feature>
<keyword evidence="6" id="KW-1185">Reference proteome</keyword>
<evidence type="ECO:0000313" key="6">
    <source>
        <dbReference type="Proteomes" id="UP000825729"/>
    </source>
</evidence>
<dbReference type="Pfam" id="PF12854">
    <property type="entry name" value="PPR_1"/>
    <property type="match status" value="1"/>
</dbReference>
<evidence type="ECO:0000256" key="2">
    <source>
        <dbReference type="ARBA" id="ARBA00022737"/>
    </source>
</evidence>
<evidence type="ECO:0000313" key="5">
    <source>
        <dbReference type="EMBL" id="KAG9450701.1"/>
    </source>
</evidence>
<dbReference type="EMBL" id="JAINDJ010000004">
    <property type="protein sequence ID" value="KAG9450701.1"/>
    <property type="molecule type" value="Genomic_DNA"/>
</dbReference>
<feature type="repeat" description="PPR" evidence="3">
    <location>
        <begin position="7"/>
        <end position="37"/>
    </location>
</feature>
<dbReference type="NCBIfam" id="TIGR00756">
    <property type="entry name" value="PPR"/>
    <property type="match status" value="7"/>
</dbReference>
<dbReference type="PANTHER" id="PTHR47926:SF404">
    <property type="entry name" value="(PPR) REPEAT-CONTAINING PROTEIN, PUTATIVE-RELATED"/>
    <property type="match status" value="1"/>
</dbReference>
<dbReference type="Proteomes" id="UP000825729">
    <property type="component" value="Unassembled WGS sequence"/>
</dbReference>
<dbReference type="SUPFAM" id="SSF48452">
    <property type="entry name" value="TPR-like"/>
    <property type="match status" value="2"/>
</dbReference>
<dbReference type="PANTHER" id="PTHR47926">
    <property type="entry name" value="PENTATRICOPEPTIDE REPEAT-CONTAINING PROTEIN"/>
    <property type="match status" value="1"/>
</dbReference>
<keyword evidence="1" id="KW-0328">Glycosyltransferase</keyword>
<evidence type="ECO:0000256" key="3">
    <source>
        <dbReference type="PROSITE-ProRule" id="PRU00708"/>
    </source>
</evidence>